<dbReference type="GO" id="GO:0016705">
    <property type="term" value="F:oxidoreductase activity, acting on paired donors, with incorporation or reduction of molecular oxygen"/>
    <property type="evidence" value="ECO:0007669"/>
    <property type="project" value="InterPro"/>
</dbReference>
<organism evidence="16 17">
    <name type="scientific">Pseudolycoriella hygida</name>
    <dbReference type="NCBI Taxonomy" id="35572"/>
    <lineage>
        <taxon>Eukaryota</taxon>
        <taxon>Metazoa</taxon>
        <taxon>Ecdysozoa</taxon>
        <taxon>Arthropoda</taxon>
        <taxon>Hexapoda</taxon>
        <taxon>Insecta</taxon>
        <taxon>Pterygota</taxon>
        <taxon>Neoptera</taxon>
        <taxon>Endopterygota</taxon>
        <taxon>Diptera</taxon>
        <taxon>Nematocera</taxon>
        <taxon>Sciaroidea</taxon>
        <taxon>Sciaridae</taxon>
        <taxon>Pseudolycoriella</taxon>
    </lineage>
</organism>
<evidence type="ECO:0000256" key="9">
    <source>
        <dbReference type="ARBA" id="ARBA00022848"/>
    </source>
</evidence>
<evidence type="ECO:0000256" key="1">
    <source>
        <dbReference type="ARBA" id="ARBA00001971"/>
    </source>
</evidence>
<keyword evidence="7 14" id="KW-0479">Metal-binding</keyword>
<evidence type="ECO:0000256" key="5">
    <source>
        <dbReference type="ARBA" id="ARBA00010617"/>
    </source>
</evidence>
<evidence type="ECO:0000256" key="10">
    <source>
        <dbReference type="ARBA" id="ARBA00023002"/>
    </source>
</evidence>
<proteinExistence type="inferred from homology"/>
<dbReference type="GO" id="GO:0005506">
    <property type="term" value="F:iron ion binding"/>
    <property type="evidence" value="ECO:0007669"/>
    <property type="project" value="InterPro"/>
</dbReference>
<gene>
    <name evidence="16" type="primary">CYP6K1_3</name>
    <name evidence="16" type="ORF">Bhyg_11845</name>
</gene>
<dbReference type="SUPFAM" id="SSF48264">
    <property type="entry name" value="Cytochrome P450"/>
    <property type="match status" value="2"/>
</dbReference>
<comment type="caution">
    <text evidence="16">The sequence shown here is derived from an EMBL/GenBank/DDBJ whole genome shotgun (WGS) entry which is preliminary data.</text>
</comment>
<feature type="non-terminal residue" evidence="16">
    <location>
        <position position="1"/>
    </location>
</feature>
<comment type="cofactor">
    <cofactor evidence="1 14">
        <name>heme</name>
        <dbReference type="ChEBI" id="CHEBI:30413"/>
    </cofactor>
</comment>
<comment type="function">
    <text evidence="2">May be involved in the metabolism of insect hormones and in the breakdown of synthetic insecticides.</text>
</comment>
<evidence type="ECO:0000256" key="11">
    <source>
        <dbReference type="ARBA" id="ARBA00023004"/>
    </source>
</evidence>
<comment type="subcellular location">
    <subcellularLocation>
        <location evidence="4">Endoplasmic reticulum membrane</location>
        <topology evidence="4">Peripheral membrane protein</topology>
    </subcellularLocation>
    <subcellularLocation>
        <location evidence="3">Microsome membrane</location>
        <topology evidence="3">Peripheral membrane protein</topology>
    </subcellularLocation>
</comment>
<keyword evidence="9" id="KW-0492">Microsome</keyword>
<dbReference type="InterPro" id="IPR002401">
    <property type="entry name" value="Cyt_P450_E_grp-I"/>
</dbReference>
<keyword evidence="15" id="KW-0812">Transmembrane</keyword>
<reference evidence="16" key="1">
    <citation type="submission" date="2022-07" db="EMBL/GenBank/DDBJ databases">
        <authorList>
            <person name="Trinca V."/>
            <person name="Uliana J.V.C."/>
            <person name="Torres T.T."/>
            <person name="Ward R.J."/>
            <person name="Monesi N."/>
        </authorList>
    </citation>
    <scope>NUCLEOTIDE SEQUENCE</scope>
    <source>
        <strain evidence="16">HSMRA1968</strain>
        <tissue evidence="16">Whole embryos</tissue>
    </source>
</reference>
<evidence type="ECO:0000256" key="4">
    <source>
        <dbReference type="ARBA" id="ARBA00004406"/>
    </source>
</evidence>
<protein>
    <submittedName>
        <fullName evidence="16">Cytochrome P450 6k1</fullName>
    </submittedName>
</protein>
<dbReference type="PANTHER" id="PTHR24292">
    <property type="entry name" value="CYTOCHROME P450"/>
    <property type="match status" value="1"/>
</dbReference>
<evidence type="ECO:0000256" key="14">
    <source>
        <dbReference type="PIRSR" id="PIRSR602401-1"/>
    </source>
</evidence>
<dbReference type="InterPro" id="IPR050476">
    <property type="entry name" value="Insect_CytP450_Detox"/>
</dbReference>
<dbReference type="Pfam" id="PF00067">
    <property type="entry name" value="p450"/>
    <property type="match status" value="2"/>
</dbReference>
<sequence>SSIYFYVTLYTYSYWKRRGVKYIEPTFLIGNFGPTFRQKLSLGELVRNFYNSTSDAFIGIYLALKPSLVIRDTELIQKIFIKDFHHFQDRGITIDEKNDPLSGHLFSLGGDKWKNLRAKLSPTFTSGKLKAMFPTLIACGDPLKRFMDEVSAKEQTIEVREVLAQFTTNVIASVAFGIDIDCIANPDTDFRRYGRKSNLADLDYNKLPFQNTFRLTKAVYSTFRYRQHFPTLLHRFGLKMNFMYGCIIATIIVVIVFFLGSAIFAHQYWQQNGVAQFQTNLLFGNLTAYFLDGLDFGTILRKYYMMASEYKYIGLYMGQRPALLLRNPQVINKYFNESFPNFSTRQYHPLPAKCPLQENMYLLCGTKWNEERAKLENAFTIENVGGMFESMIVRDGLETYLDELPPEVHQVHVWKLFERHLYNVFAWLIYGSHVNAIEFPEANFRVFGKEVFQQTWWTKLKFVRHYVLPFKVQWLFNFRWLTKRVEAYYVSLARTTLECREYHQKEQNKHKDYMQLLMRLRNRGCLLTDESNSEFICSPVGLKHLSLLEVSSQAFSAFTFGYKTILPTLTFFMFEMAKNRDIQNRLSEEIADMYLRKRGNPNYTDILDCVYLDACIDETLRKYPPISYLSRFCTKAFKIKKEKVMIEEGTPVFVSILGLHHDEEYFPDPMKFDPNRFFAGLKCPDAYLPFGVGPKQCIGMEFGKAIMKANIAHIIRKYVVSFSPSAKTEVSEIDFERGYSATADDYRWKGEGSASSSEAHP</sequence>
<keyword evidence="10" id="KW-0560">Oxidoreductase</keyword>
<dbReference type="Gene3D" id="1.10.630.10">
    <property type="entry name" value="Cytochrome P450"/>
    <property type="match status" value="2"/>
</dbReference>
<keyword evidence="13 15" id="KW-0472">Membrane</keyword>
<accession>A0A9Q0S0B3</accession>
<evidence type="ECO:0000313" key="16">
    <source>
        <dbReference type="EMBL" id="KAJ6639106.1"/>
    </source>
</evidence>
<dbReference type="InterPro" id="IPR001128">
    <property type="entry name" value="Cyt_P450"/>
</dbReference>
<evidence type="ECO:0000313" key="17">
    <source>
        <dbReference type="Proteomes" id="UP001151699"/>
    </source>
</evidence>
<keyword evidence="11 14" id="KW-0408">Iron</keyword>
<dbReference type="GO" id="GO:0020037">
    <property type="term" value="F:heme binding"/>
    <property type="evidence" value="ECO:0007669"/>
    <property type="project" value="InterPro"/>
</dbReference>
<evidence type="ECO:0000256" key="3">
    <source>
        <dbReference type="ARBA" id="ARBA00004174"/>
    </source>
</evidence>
<keyword evidence="15" id="KW-1133">Transmembrane helix</keyword>
<dbReference type="PANTHER" id="PTHR24292:SF54">
    <property type="entry name" value="CYP9F3-RELATED"/>
    <property type="match status" value="1"/>
</dbReference>
<evidence type="ECO:0000256" key="2">
    <source>
        <dbReference type="ARBA" id="ARBA00003690"/>
    </source>
</evidence>
<comment type="similarity">
    <text evidence="5">Belongs to the cytochrome P450 family.</text>
</comment>
<dbReference type="Proteomes" id="UP001151699">
    <property type="component" value="Chromosome X"/>
</dbReference>
<dbReference type="GO" id="GO:0005789">
    <property type="term" value="C:endoplasmic reticulum membrane"/>
    <property type="evidence" value="ECO:0007669"/>
    <property type="project" value="UniProtKB-SubCell"/>
</dbReference>
<dbReference type="InterPro" id="IPR017972">
    <property type="entry name" value="Cyt_P450_CS"/>
</dbReference>
<evidence type="ECO:0000256" key="8">
    <source>
        <dbReference type="ARBA" id="ARBA00022824"/>
    </source>
</evidence>
<keyword evidence="6 14" id="KW-0349">Heme</keyword>
<keyword evidence="17" id="KW-1185">Reference proteome</keyword>
<evidence type="ECO:0000256" key="13">
    <source>
        <dbReference type="ARBA" id="ARBA00023136"/>
    </source>
</evidence>
<dbReference type="PRINTS" id="PR00385">
    <property type="entry name" value="P450"/>
</dbReference>
<evidence type="ECO:0000256" key="6">
    <source>
        <dbReference type="ARBA" id="ARBA00022617"/>
    </source>
</evidence>
<feature type="transmembrane region" description="Helical" evidence="15">
    <location>
        <begin position="242"/>
        <end position="269"/>
    </location>
</feature>
<dbReference type="AlphaFoldDB" id="A0A9Q0S0B3"/>
<keyword evidence="12" id="KW-0503">Monooxygenase</keyword>
<evidence type="ECO:0000256" key="7">
    <source>
        <dbReference type="ARBA" id="ARBA00022723"/>
    </source>
</evidence>
<dbReference type="PROSITE" id="PS00086">
    <property type="entry name" value="CYTOCHROME_P450"/>
    <property type="match status" value="1"/>
</dbReference>
<dbReference type="PRINTS" id="PR00463">
    <property type="entry name" value="EP450I"/>
</dbReference>
<evidence type="ECO:0000256" key="12">
    <source>
        <dbReference type="ARBA" id="ARBA00023033"/>
    </source>
</evidence>
<name>A0A9Q0S0B3_9DIPT</name>
<dbReference type="InterPro" id="IPR036396">
    <property type="entry name" value="Cyt_P450_sf"/>
</dbReference>
<dbReference type="EMBL" id="WJQU01000003">
    <property type="protein sequence ID" value="KAJ6639106.1"/>
    <property type="molecule type" value="Genomic_DNA"/>
</dbReference>
<dbReference type="OrthoDB" id="2789670at2759"/>
<evidence type="ECO:0000256" key="15">
    <source>
        <dbReference type="SAM" id="Phobius"/>
    </source>
</evidence>
<feature type="non-terminal residue" evidence="16">
    <location>
        <position position="761"/>
    </location>
</feature>
<feature type="binding site" description="axial binding residue" evidence="14">
    <location>
        <position position="697"/>
    </location>
    <ligand>
        <name>heme</name>
        <dbReference type="ChEBI" id="CHEBI:30413"/>
    </ligand>
    <ligandPart>
        <name>Fe</name>
        <dbReference type="ChEBI" id="CHEBI:18248"/>
    </ligandPart>
</feature>
<keyword evidence="8" id="KW-0256">Endoplasmic reticulum</keyword>
<dbReference type="GO" id="GO:0004497">
    <property type="term" value="F:monooxygenase activity"/>
    <property type="evidence" value="ECO:0007669"/>
    <property type="project" value="UniProtKB-KW"/>
</dbReference>